<dbReference type="NCBIfam" id="TIGR00062">
    <property type="entry name" value="L27"/>
    <property type="match status" value="1"/>
</dbReference>
<name>A0A4P9ZVP8_9FUNG</name>
<evidence type="ECO:0000313" key="6">
    <source>
        <dbReference type="Proteomes" id="UP000268162"/>
    </source>
</evidence>
<dbReference type="InterPro" id="IPR018261">
    <property type="entry name" value="Ribosomal_bL27_CS"/>
</dbReference>
<dbReference type="GO" id="GO:0003735">
    <property type="term" value="F:structural constituent of ribosome"/>
    <property type="evidence" value="ECO:0007669"/>
    <property type="project" value="InterPro"/>
</dbReference>
<keyword evidence="2" id="KW-0689">Ribosomal protein</keyword>
<accession>A0A4P9ZVP8</accession>
<sequence length="116" mass="13342">IQAVRWATKKSGGTTKNNRDSPGQHLGIKKFGDEHVIPGNIIIRQRGTRFHPGENVGMGRDHTLYAKIDGYVKFYRQRGGKYNKERRFIAVAYDKDATFPRDPDAPRDRRFKLVDV</sequence>
<dbReference type="InterPro" id="IPR001684">
    <property type="entry name" value="Ribosomal_bL27"/>
</dbReference>
<dbReference type="GO" id="GO:0005762">
    <property type="term" value="C:mitochondrial large ribosomal subunit"/>
    <property type="evidence" value="ECO:0007669"/>
    <property type="project" value="TreeGrafter"/>
</dbReference>
<evidence type="ECO:0000256" key="2">
    <source>
        <dbReference type="ARBA" id="ARBA00022980"/>
    </source>
</evidence>
<dbReference type="PANTHER" id="PTHR15893">
    <property type="entry name" value="RIBOSOMAL PROTEIN L27"/>
    <property type="match status" value="1"/>
</dbReference>
<gene>
    <name evidence="5" type="ORF">BJ085DRAFT_6692</name>
</gene>
<dbReference type="FunFam" id="2.40.50.100:FF:000020">
    <property type="entry name" value="50S ribosomal protein L27"/>
    <property type="match status" value="1"/>
</dbReference>
<organism evidence="5 6">
    <name type="scientific">Dimargaris cristalligena</name>
    <dbReference type="NCBI Taxonomy" id="215637"/>
    <lineage>
        <taxon>Eukaryota</taxon>
        <taxon>Fungi</taxon>
        <taxon>Fungi incertae sedis</taxon>
        <taxon>Zoopagomycota</taxon>
        <taxon>Kickxellomycotina</taxon>
        <taxon>Dimargaritomycetes</taxon>
        <taxon>Dimargaritales</taxon>
        <taxon>Dimargaritaceae</taxon>
        <taxon>Dimargaris</taxon>
    </lineage>
</organism>
<dbReference type="HAMAP" id="MF_00539">
    <property type="entry name" value="Ribosomal_bL27"/>
    <property type="match status" value="1"/>
</dbReference>
<dbReference type="GO" id="GO:0006412">
    <property type="term" value="P:translation"/>
    <property type="evidence" value="ECO:0007669"/>
    <property type="project" value="InterPro"/>
</dbReference>
<dbReference type="Proteomes" id="UP000268162">
    <property type="component" value="Unassembled WGS sequence"/>
</dbReference>
<dbReference type="PANTHER" id="PTHR15893:SF0">
    <property type="entry name" value="LARGE RIBOSOMAL SUBUNIT PROTEIN BL27M"/>
    <property type="match status" value="1"/>
</dbReference>
<proteinExistence type="inferred from homology"/>
<feature type="non-terminal residue" evidence="5">
    <location>
        <position position="116"/>
    </location>
</feature>
<dbReference type="Pfam" id="PF01016">
    <property type="entry name" value="Ribosomal_L27"/>
    <property type="match status" value="1"/>
</dbReference>
<comment type="similarity">
    <text evidence="1">Belongs to the bacterial ribosomal protein bL27 family.</text>
</comment>
<reference evidence="6" key="1">
    <citation type="journal article" date="2018" name="Nat. Microbiol.">
        <title>Leveraging single-cell genomics to expand the fungal tree of life.</title>
        <authorList>
            <person name="Ahrendt S.R."/>
            <person name="Quandt C.A."/>
            <person name="Ciobanu D."/>
            <person name="Clum A."/>
            <person name="Salamov A."/>
            <person name="Andreopoulos B."/>
            <person name="Cheng J.F."/>
            <person name="Woyke T."/>
            <person name="Pelin A."/>
            <person name="Henrissat B."/>
            <person name="Reynolds N.K."/>
            <person name="Benny G.L."/>
            <person name="Smith M.E."/>
            <person name="James T.Y."/>
            <person name="Grigoriev I.V."/>
        </authorList>
    </citation>
    <scope>NUCLEOTIDE SEQUENCE [LARGE SCALE GENOMIC DNA]</scope>
    <source>
        <strain evidence="6">RSA 468</strain>
    </source>
</reference>
<dbReference type="SUPFAM" id="SSF110324">
    <property type="entry name" value="Ribosomal L27 protein-like"/>
    <property type="match status" value="1"/>
</dbReference>
<feature type="non-terminal residue" evidence="5">
    <location>
        <position position="1"/>
    </location>
</feature>
<dbReference type="STRING" id="215637.A0A4P9ZVP8"/>
<dbReference type="PRINTS" id="PR00063">
    <property type="entry name" value="RIBOSOMALL27"/>
</dbReference>
<dbReference type="AlphaFoldDB" id="A0A4P9ZVP8"/>
<dbReference type="EMBL" id="ML002573">
    <property type="protein sequence ID" value="RKP36922.1"/>
    <property type="molecule type" value="Genomic_DNA"/>
</dbReference>
<keyword evidence="3" id="KW-0687">Ribonucleoprotein</keyword>
<dbReference type="Gene3D" id="2.40.50.100">
    <property type="match status" value="1"/>
</dbReference>
<evidence type="ECO:0000256" key="4">
    <source>
        <dbReference type="ARBA" id="ARBA00035267"/>
    </source>
</evidence>
<evidence type="ECO:0000256" key="3">
    <source>
        <dbReference type="ARBA" id="ARBA00023274"/>
    </source>
</evidence>
<evidence type="ECO:0000256" key="1">
    <source>
        <dbReference type="ARBA" id="ARBA00010797"/>
    </source>
</evidence>
<dbReference type="PROSITE" id="PS00831">
    <property type="entry name" value="RIBOSOMAL_L27"/>
    <property type="match status" value="1"/>
</dbReference>
<protein>
    <recommendedName>
        <fullName evidence="4">Large ribosomal subunit protein bL27m</fullName>
    </recommendedName>
</protein>
<evidence type="ECO:0000313" key="5">
    <source>
        <dbReference type="EMBL" id="RKP36922.1"/>
    </source>
</evidence>
<keyword evidence="6" id="KW-1185">Reference proteome</keyword>